<reference evidence="2 3" key="1">
    <citation type="journal article" date="2013" name="BMC Genomics">
        <title>The genome and transcriptome of the pine saprophyte Ophiostoma piceae, and a comparison with the bark beetle-associated pine pathogen Grosmannia clavigera.</title>
        <authorList>
            <person name="Haridas S."/>
            <person name="Wang Y."/>
            <person name="Lim L."/>
            <person name="Massoumi Alamouti S."/>
            <person name="Jackman S."/>
            <person name="Docking R."/>
            <person name="Robertson G."/>
            <person name="Birol I."/>
            <person name="Bohlmann J."/>
            <person name="Breuil C."/>
        </authorList>
    </citation>
    <scope>NUCLEOTIDE SEQUENCE [LARGE SCALE GENOMIC DNA]</scope>
    <source>
        <strain evidence="2 3">UAMH 11346</strain>
    </source>
</reference>
<dbReference type="eggNOG" id="ENOG502R5ZB">
    <property type="taxonomic scope" value="Eukaryota"/>
</dbReference>
<name>S3BPW9_OPHP1</name>
<evidence type="ECO:0000313" key="3">
    <source>
        <dbReference type="Proteomes" id="UP000016923"/>
    </source>
</evidence>
<proteinExistence type="predicted"/>
<dbReference type="AlphaFoldDB" id="S3BPW9"/>
<feature type="compositionally biased region" description="Basic and acidic residues" evidence="1">
    <location>
        <begin position="416"/>
        <end position="427"/>
    </location>
</feature>
<protein>
    <submittedName>
        <fullName evidence="2">Uncharacterized protein</fullName>
    </submittedName>
</protein>
<evidence type="ECO:0000256" key="1">
    <source>
        <dbReference type="SAM" id="MobiDB-lite"/>
    </source>
</evidence>
<keyword evidence="3" id="KW-1185">Reference proteome</keyword>
<sequence length="556" mass="61430">MLKIQCSRDNPCKPCLSSAVRGYERKVLSFCYCVRTRFADVDIFHSSDSVSIGSGSGSTPTFGSRRTEQIPPSIRRLMDQIEPPTLPVMEENVFEDTLLRWLTSSSDEYTPTSGSIVAMLYTLVGQSDSLRRAVDAHLPSDFQTFLFTTSLVHTGWQGAVSHRDLCIAGHVCGSRIVQRLDRILTPQFLAKCDKDTHRALLLLIFGLILGVSYSTRLTTSPSFPHDLLGLEMRHSPTLWLALKEHLAQMLAHHLIFLGSMLGIKLDTASEKTIIETAVNRWNKPERSLWADKGSMERSANVERHNEIALISRVFGLRGIEDFSTLQDLSGPPTSQTPRTISNIPAASVDGTPPVQTLPSTSAALTSTLASSSSLPLVAVTYPDLADLQCMPSMTSLDDEDHQYYQSHSHSHSHSQQSHDENTLHDTILDNNPESFYTMANDDLTGLLSPITANPERPSEERQEGEDDEEAQQQPQQDGDGRTSDGTPTPSRTPTAKSSAPPPPSRSAMGNDGVVNNTRKRRSVWIVRPYSDSDTQEPVNVYARFRVNQGQNLGLFV</sequence>
<feature type="region of interest" description="Disordered" evidence="1">
    <location>
        <begin position="326"/>
        <end position="354"/>
    </location>
</feature>
<accession>S3BPW9</accession>
<feature type="compositionally biased region" description="Low complexity" evidence="1">
    <location>
        <begin position="486"/>
        <end position="498"/>
    </location>
</feature>
<dbReference type="VEuPathDB" id="FungiDB:F503_00695"/>
<dbReference type="Proteomes" id="UP000016923">
    <property type="component" value="Unassembled WGS sequence"/>
</dbReference>
<dbReference type="HOGENOM" id="CLU_029958_0_0_1"/>
<feature type="region of interest" description="Disordered" evidence="1">
    <location>
        <begin position="400"/>
        <end position="527"/>
    </location>
</feature>
<dbReference type="EMBL" id="KE148179">
    <property type="protein sequence ID" value="EPE02427.1"/>
    <property type="molecule type" value="Genomic_DNA"/>
</dbReference>
<feature type="compositionally biased region" description="Polar residues" evidence="1">
    <location>
        <begin position="326"/>
        <end position="344"/>
    </location>
</feature>
<organism evidence="2 3">
    <name type="scientific">Ophiostoma piceae (strain UAMH 11346)</name>
    <name type="common">Sap stain fungus</name>
    <dbReference type="NCBI Taxonomy" id="1262450"/>
    <lineage>
        <taxon>Eukaryota</taxon>
        <taxon>Fungi</taxon>
        <taxon>Dikarya</taxon>
        <taxon>Ascomycota</taxon>
        <taxon>Pezizomycotina</taxon>
        <taxon>Sordariomycetes</taxon>
        <taxon>Sordariomycetidae</taxon>
        <taxon>Ophiostomatales</taxon>
        <taxon>Ophiostomataceae</taxon>
        <taxon>Ophiostoma</taxon>
    </lineage>
</organism>
<gene>
    <name evidence="2" type="ORF">F503_00695</name>
</gene>
<dbReference type="OrthoDB" id="5426982at2759"/>
<evidence type="ECO:0000313" key="2">
    <source>
        <dbReference type="EMBL" id="EPE02427.1"/>
    </source>
</evidence>